<protein>
    <recommendedName>
        <fullName evidence="3">UTRA domain-containing protein</fullName>
    </recommendedName>
</protein>
<dbReference type="EMBL" id="BONC01000025">
    <property type="protein sequence ID" value="GIF57618.1"/>
    <property type="molecule type" value="Genomic_DNA"/>
</dbReference>
<keyword evidence="2" id="KW-1185">Reference proteome</keyword>
<sequence length="147" mass="16556">MPGPVRHDPYGDRLGLERGRLRPYAEVVDEQHPTMQAFRAGKVERQPGRLLRDYLAESGGAYEFNMPIGERLKQQIIELATLNDDAELKATATKSHYVVSLEHLRGLDPNKTRIVVGLSLDYTHEEATALGKNQHVPEGDRVYIVPK</sequence>
<name>A0ABQ4C499_9ACTN</name>
<comment type="caution">
    <text evidence="1">The sequence shown here is derived from an EMBL/GenBank/DDBJ whole genome shotgun (WGS) entry which is preliminary data.</text>
</comment>
<dbReference type="Proteomes" id="UP000624325">
    <property type="component" value="Unassembled WGS sequence"/>
</dbReference>
<organism evidence="1 2">
    <name type="scientific">Asanoa iriomotensis</name>
    <dbReference type="NCBI Taxonomy" id="234613"/>
    <lineage>
        <taxon>Bacteria</taxon>
        <taxon>Bacillati</taxon>
        <taxon>Actinomycetota</taxon>
        <taxon>Actinomycetes</taxon>
        <taxon>Micromonosporales</taxon>
        <taxon>Micromonosporaceae</taxon>
        <taxon>Asanoa</taxon>
    </lineage>
</organism>
<dbReference type="RefSeq" id="WP_203703896.1">
    <property type="nucleotide sequence ID" value="NZ_BAAALU010000019.1"/>
</dbReference>
<proteinExistence type="predicted"/>
<evidence type="ECO:0000313" key="1">
    <source>
        <dbReference type="EMBL" id="GIF57618.1"/>
    </source>
</evidence>
<evidence type="ECO:0008006" key="3">
    <source>
        <dbReference type="Google" id="ProtNLM"/>
    </source>
</evidence>
<accession>A0ABQ4C499</accession>
<evidence type="ECO:0000313" key="2">
    <source>
        <dbReference type="Proteomes" id="UP000624325"/>
    </source>
</evidence>
<gene>
    <name evidence="1" type="ORF">Air01nite_37130</name>
</gene>
<reference evidence="1 2" key="1">
    <citation type="submission" date="2021-01" db="EMBL/GenBank/DDBJ databases">
        <title>Whole genome shotgun sequence of Asanoa iriomotensis NBRC 100142.</title>
        <authorList>
            <person name="Komaki H."/>
            <person name="Tamura T."/>
        </authorList>
    </citation>
    <scope>NUCLEOTIDE SEQUENCE [LARGE SCALE GENOMIC DNA]</scope>
    <source>
        <strain evidence="1 2">NBRC 100142</strain>
    </source>
</reference>